<comment type="subunit">
    <text evidence="3">Homohexamer.</text>
</comment>
<name>A0ABZ3IPG3_9FIRM</name>
<keyword evidence="2 3" id="KW-0346">Stress response</keyword>
<protein>
    <recommendedName>
        <fullName evidence="3">RNA-binding protein Hfq</fullName>
    </recommendedName>
</protein>
<dbReference type="PANTHER" id="PTHR34772">
    <property type="entry name" value="RNA-BINDING PROTEIN HFQ"/>
    <property type="match status" value="1"/>
</dbReference>
<keyword evidence="6" id="KW-1185">Reference proteome</keyword>
<dbReference type="Gene3D" id="2.30.30.100">
    <property type="match status" value="1"/>
</dbReference>
<organism evidence="5 6">
    <name type="scientific">Sporomusa silvacetica DSM 10669</name>
    <dbReference type="NCBI Taxonomy" id="1123289"/>
    <lineage>
        <taxon>Bacteria</taxon>
        <taxon>Bacillati</taxon>
        <taxon>Bacillota</taxon>
        <taxon>Negativicutes</taxon>
        <taxon>Selenomonadales</taxon>
        <taxon>Sporomusaceae</taxon>
        <taxon>Sporomusa</taxon>
    </lineage>
</organism>
<evidence type="ECO:0000313" key="5">
    <source>
        <dbReference type="EMBL" id="XFO67328.1"/>
    </source>
</evidence>
<dbReference type="PROSITE" id="PS52002">
    <property type="entry name" value="SM"/>
    <property type="match status" value="1"/>
</dbReference>
<feature type="domain" description="Sm" evidence="4">
    <location>
        <begin position="23"/>
        <end position="83"/>
    </location>
</feature>
<proteinExistence type="inferred from homology"/>
<dbReference type="CDD" id="cd01716">
    <property type="entry name" value="Hfq"/>
    <property type="match status" value="1"/>
</dbReference>
<dbReference type="RefSeq" id="WP_094604633.1">
    <property type="nucleotide sequence ID" value="NZ_CP155573.1"/>
</dbReference>
<evidence type="ECO:0000256" key="1">
    <source>
        <dbReference type="ARBA" id="ARBA00022884"/>
    </source>
</evidence>
<dbReference type="Pfam" id="PF17209">
    <property type="entry name" value="Hfq"/>
    <property type="match status" value="1"/>
</dbReference>
<dbReference type="SUPFAM" id="SSF50182">
    <property type="entry name" value="Sm-like ribonucleoproteins"/>
    <property type="match status" value="1"/>
</dbReference>
<evidence type="ECO:0000256" key="2">
    <source>
        <dbReference type="ARBA" id="ARBA00023016"/>
    </source>
</evidence>
<reference evidence="5" key="1">
    <citation type="submission" date="2024-05" db="EMBL/GenBank/DDBJ databases">
        <title>Isolation and characterization of Sporomusa carbonis sp. nov., a carboxydotrophic hydrogenogen in the genus of Sporomusa isolated from a charcoal burning pile.</title>
        <authorList>
            <person name="Boeer T."/>
            <person name="Rosenbaum F."/>
            <person name="Eysell L."/>
            <person name="Mueller V."/>
            <person name="Daniel R."/>
            <person name="Poehlein A."/>
        </authorList>
    </citation>
    <scope>NUCLEOTIDE SEQUENCE [LARGE SCALE GENOMIC DNA]</scope>
    <source>
        <strain evidence="5">DSM 10669</strain>
    </source>
</reference>
<evidence type="ECO:0000313" key="6">
    <source>
        <dbReference type="Proteomes" id="UP000216752"/>
    </source>
</evidence>
<dbReference type="NCBIfam" id="TIGR02383">
    <property type="entry name" value="Hfq"/>
    <property type="match status" value="1"/>
</dbReference>
<accession>A0ABZ3IPG3</accession>
<keyword evidence="1 3" id="KW-0694">RNA-binding</keyword>
<dbReference type="EMBL" id="CP155573">
    <property type="protein sequence ID" value="XFO67328.1"/>
    <property type="molecule type" value="Genomic_DNA"/>
</dbReference>
<dbReference type="InterPro" id="IPR010920">
    <property type="entry name" value="LSM_dom_sf"/>
</dbReference>
<gene>
    <name evidence="5" type="primary">hfq_2</name>
    <name evidence="3" type="synonym">hfq</name>
    <name evidence="5" type="ORF">SPSIL_035230</name>
</gene>
<sequence length="89" mass="9832">MNTNPNASTTSASTQKVKLNLQDNFLNQAKKENIPVIIHLVNGLPVKGIVKGFDTFTVIIENEGKQQVIYKHTISTVSPLKQLSKISKE</sequence>
<comment type="function">
    <text evidence="3">RNA chaperone that binds small regulatory RNA (sRNAs) and mRNAs to facilitate mRNA translational regulation in response to envelope stress, environmental stress and changes in metabolite concentrations. Also binds with high specificity to tRNAs.</text>
</comment>
<comment type="similarity">
    <text evidence="3">Belongs to the Hfq family.</text>
</comment>
<dbReference type="Proteomes" id="UP000216752">
    <property type="component" value="Chromosome"/>
</dbReference>
<dbReference type="InterPro" id="IPR005001">
    <property type="entry name" value="Hfq"/>
</dbReference>
<dbReference type="PANTHER" id="PTHR34772:SF1">
    <property type="entry name" value="RNA-BINDING PROTEIN HFQ"/>
    <property type="match status" value="1"/>
</dbReference>
<evidence type="ECO:0000256" key="3">
    <source>
        <dbReference type="HAMAP-Rule" id="MF_00436"/>
    </source>
</evidence>
<dbReference type="HAMAP" id="MF_00436">
    <property type="entry name" value="Hfq"/>
    <property type="match status" value="1"/>
</dbReference>
<dbReference type="InterPro" id="IPR047575">
    <property type="entry name" value="Sm"/>
</dbReference>
<evidence type="ECO:0000259" key="4">
    <source>
        <dbReference type="PROSITE" id="PS52002"/>
    </source>
</evidence>